<evidence type="ECO:0000313" key="3">
    <source>
        <dbReference type="Proteomes" id="UP000886667"/>
    </source>
</evidence>
<feature type="transmembrane region" description="Helical" evidence="1">
    <location>
        <begin position="77"/>
        <end position="96"/>
    </location>
</feature>
<proteinExistence type="predicted"/>
<organism evidence="2 3">
    <name type="scientific">Candidatus Thiodiazotropha taylori</name>
    <dbReference type="NCBI Taxonomy" id="2792791"/>
    <lineage>
        <taxon>Bacteria</taxon>
        <taxon>Pseudomonadati</taxon>
        <taxon>Pseudomonadota</taxon>
        <taxon>Gammaproteobacteria</taxon>
        <taxon>Chromatiales</taxon>
        <taxon>Sedimenticolaceae</taxon>
        <taxon>Candidatus Thiodiazotropha</taxon>
    </lineage>
</organism>
<dbReference type="AlphaFoldDB" id="A0A9E4KBW6"/>
<protein>
    <recommendedName>
        <fullName evidence="4">DUF1761 domain-containing protein</fullName>
    </recommendedName>
</protein>
<reference evidence="2" key="1">
    <citation type="journal article" date="2021" name="Proc. Natl. Acad. Sci. U.S.A.">
        <title>Global biogeography of chemosynthetic symbionts reveals both localized and globally distributed symbiont groups. .</title>
        <authorList>
            <person name="Osvatic J.T."/>
            <person name="Wilkins L.G.E."/>
            <person name="Leibrecht L."/>
            <person name="Leray M."/>
            <person name="Zauner S."/>
            <person name="Polzin J."/>
            <person name="Camacho Y."/>
            <person name="Gros O."/>
            <person name="van Gils J.A."/>
            <person name="Eisen J.A."/>
            <person name="Petersen J.M."/>
            <person name="Yuen B."/>
        </authorList>
    </citation>
    <scope>NUCLEOTIDE SEQUENCE</scope>
    <source>
        <strain evidence="2">MAGclacostrist064TRANS</strain>
    </source>
</reference>
<keyword evidence="1" id="KW-0812">Transmembrane</keyword>
<accession>A0A9E4KBW6</accession>
<feature type="transmembrane region" description="Helical" evidence="1">
    <location>
        <begin position="108"/>
        <end position="131"/>
    </location>
</feature>
<keyword evidence="1" id="KW-0472">Membrane</keyword>
<name>A0A9E4KBW6_9GAMM</name>
<keyword evidence="1" id="KW-1133">Transmembrane helix</keyword>
<sequence>MKKALLFLLAYFVITMAWAYPWHMLLFHDQYVAWGAFQRDEPIMLLGIAAIVTQGLVIGYLYPFYNHGGGSHILRAIRFNLIIGLMTYSAMGFATAAKFQIEPVLPFLAYHTLFQIIQFTLTGTALGMIFGKPQTVD</sequence>
<feature type="transmembrane region" description="Helical" evidence="1">
    <location>
        <begin position="43"/>
        <end position="65"/>
    </location>
</feature>
<dbReference type="Proteomes" id="UP000886667">
    <property type="component" value="Unassembled WGS sequence"/>
</dbReference>
<dbReference type="EMBL" id="JAEPCM010000269">
    <property type="protein sequence ID" value="MCG7946274.1"/>
    <property type="molecule type" value="Genomic_DNA"/>
</dbReference>
<evidence type="ECO:0000313" key="2">
    <source>
        <dbReference type="EMBL" id="MCG7946274.1"/>
    </source>
</evidence>
<evidence type="ECO:0000256" key="1">
    <source>
        <dbReference type="SAM" id="Phobius"/>
    </source>
</evidence>
<gene>
    <name evidence="2" type="ORF">JAZ07_08005</name>
</gene>
<comment type="caution">
    <text evidence="2">The sequence shown here is derived from an EMBL/GenBank/DDBJ whole genome shotgun (WGS) entry which is preliminary data.</text>
</comment>
<evidence type="ECO:0008006" key="4">
    <source>
        <dbReference type="Google" id="ProtNLM"/>
    </source>
</evidence>